<sequence length="64" mass="6696">MAPGFYLNMSAPVINTSEIIQLAAPIDGPHWIFPTAVDTRPVIESADGGSTLPAIVSRLFSPSG</sequence>
<evidence type="ECO:0000313" key="1">
    <source>
        <dbReference type="EnsemblMetazoa" id="GPPI000707-PA"/>
    </source>
</evidence>
<dbReference type="Proteomes" id="UP000092460">
    <property type="component" value="Unassembled WGS sequence"/>
</dbReference>
<dbReference type="AlphaFoldDB" id="A0A1B0ALC0"/>
<organism evidence="1 2">
    <name type="scientific">Glossina palpalis gambiensis</name>
    <dbReference type="NCBI Taxonomy" id="67801"/>
    <lineage>
        <taxon>Eukaryota</taxon>
        <taxon>Metazoa</taxon>
        <taxon>Ecdysozoa</taxon>
        <taxon>Arthropoda</taxon>
        <taxon>Hexapoda</taxon>
        <taxon>Insecta</taxon>
        <taxon>Pterygota</taxon>
        <taxon>Neoptera</taxon>
        <taxon>Endopterygota</taxon>
        <taxon>Diptera</taxon>
        <taxon>Brachycera</taxon>
        <taxon>Muscomorpha</taxon>
        <taxon>Hippoboscoidea</taxon>
        <taxon>Glossinidae</taxon>
        <taxon>Glossina</taxon>
    </lineage>
</organism>
<dbReference type="VEuPathDB" id="VectorBase:GPPI000707"/>
<protein>
    <submittedName>
        <fullName evidence="1">Uncharacterized protein</fullName>
    </submittedName>
</protein>
<name>A0A1B0ALC0_9MUSC</name>
<dbReference type="EMBL" id="JXJN01030839">
    <property type="status" value="NOT_ANNOTATED_CDS"/>
    <property type="molecule type" value="Genomic_DNA"/>
</dbReference>
<dbReference type="EnsemblMetazoa" id="GPPI000707-RA">
    <property type="protein sequence ID" value="GPPI000707-PA"/>
    <property type="gene ID" value="GPPI000707"/>
</dbReference>
<accession>A0A1B0ALC0</accession>
<reference evidence="2" key="1">
    <citation type="submission" date="2015-01" db="EMBL/GenBank/DDBJ databases">
        <authorList>
            <person name="Aksoy S."/>
            <person name="Warren W."/>
            <person name="Wilson R.K."/>
        </authorList>
    </citation>
    <scope>NUCLEOTIDE SEQUENCE [LARGE SCALE GENOMIC DNA]</scope>
    <source>
        <strain evidence="2">IAEA</strain>
    </source>
</reference>
<keyword evidence="2" id="KW-1185">Reference proteome</keyword>
<evidence type="ECO:0000313" key="2">
    <source>
        <dbReference type="Proteomes" id="UP000092460"/>
    </source>
</evidence>
<proteinExistence type="predicted"/>
<reference evidence="1" key="2">
    <citation type="submission" date="2020-05" db="UniProtKB">
        <authorList>
            <consortium name="EnsemblMetazoa"/>
        </authorList>
    </citation>
    <scope>IDENTIFICATION</scope>
    <source>
        <strain evidence="1">IAEA</strain>
    </source>
</reference>